<evidence type="ECO:0000313" key="8">
    <source>
        <dbReference type="Ensembl" id="ENSHCOP00000006274.1"/>
    </source>
</evidence>
<feature type="signal peptide" evidence="6">
    <location>
        <begin position="1"/>
        <end position="15"/>
    </location>
</feature>
<dbReference type="OMA" id="VIRHSPY"/>
<accession>A0A3Q3D959</accession>
<evidence type="ECO:0000256" key="3">
    <source>
        <dbReference type="ARBA" id="ARBA00022801"/>
    </source>
</evidence>
<keyword evidence="3" id="KW-0378">Hydrolase</keyword>
<proteinExistence type="inferred from homology"/>
<dbReference type="InterPro" id="IPR043504">
    <property type="entry name" value="Peptidase_S1_PA_chymotrypsin"/>
</dbReference>
<keyword evidence="2" id="KW-0645">Protease</keyword>
<evidence type="ECO:0000256" key="6">
    <source>
        <dbReference type="SAM" id="SignalP"/>
    </source>
</evidence>
<protein>
    <submittedName>
        <fullName evidence="8">Trypsinogen-like protein 3</fullName>
    </submittedName>
</protein>
<comment type="similarity">
    <text evidence="1">Belongs to the peptidase S1 family. Snake venom subfamily.</text>
</comment>
<reference evidence="8" key="1">
    <citation type="submission" date="2025-08" db="UniProtKB">
        <authorList>
            <consortium name="Ensembl"/>
        </authorList>
    </citation>
    <scope>IDENTIFICATION</scope>
</reference>
<evidence type="ECO:0000313" key="9">
    <source>
        <dbReference type="Proteomes" id="UP000264820"/>
    </source>
</evidence>
<evidence type="ECO:0000256" key="5">
    <source>
        <dbReference type="ARBA" id="ARBA00023157"/>
    </source>
</evidence>
<dbReference type="Gene3D" id="2.40.10.10">
    <property type="entry name" value="Trypsin-like serine proteases"/>
    <property type="match status" value="2"/>
</dbReference>
<dbReference type="GO" id="GO:0004252">
    <property type="term" value="F:serine-type endopeptidase activity"/>
    <property type="evidence" value="ECO:0007669"/>
    <property type="project" value="InterPro"/>
</dbReference>
<dbReference type="PANTHER" id="PTHR24271:SF47">
    <property type="entry name" value="KALLIKREIN-1"/>
    <property type="match status" value="1"/>
</dbReference>
<dbReference type="InterPro" id="IPR009003">
    <property type="entry name" value="Peptidase_S1_PA"/>
</dbReference>
<feature type="chain" id="PRO_5018570123" evidence="6">
    <location>
        <begin position="16"/>
        <end position="253"/>
    </location>
</feature>
<evidence type="ECO:0000256" key="4">
    <source>
        <dbReference type="ARBA" id="ARBA00022825"/>
    </source>
</evidence>
<dbReference type="STRING" id="109280.ENSHCOP00000006274"/>
<dbReference type="InterPro" id="IPR001254">
    <property type="entry name" value="Trypsin_dom"/>
</dbReference>
<dbReference type="GeneTree" id="ENSGT01050000244971"/>
<dbReference type="GO" id="GO:0006508">
    <property type="term" value="P:proteolysis"/>
    <property type="evidence" value="ECO:0007669"/>
    <property type="project" value="UniProtKB-KW"/>
</dbReference>
<organism evidence="8 9">
    <name type="scientific">Hippocampus comes</name>
    <name type="common">Tiger tail seahorse</name>
    <dbReference type="NCBI Taxonomy" id="109280"/>
    <lineage>
        <taxon>Eukaryota</taxon>
        <taxon>Metazoa</taxon>
        <taxon>Chordata</taxon>
        <taxon>Craniata</taxon>
        <taxon>Vertebrata</taxon>
        <taxon>Euteleostomi</taxon>
        <taxon>Actinopterygii</taxon>
        <taxon>Neopterygii</taxon>
        <taxon>Teleostei</taxon>
        <taxon>Neoteleostei</taxon>
        <taxon>Acanthomorphata</taxon>
        <taxon>Syngnathiaria</taxon>
        <taxon>Syngnathiformes</taxon>
        <taxon>Syngnathoidei</taxon>
        <taxon>Syngnathidae</taxon>
        <taxon>Hippocampus</taxon>
    </lineage>
</organism>
<dbReference type="PANTHER" id="PTHR24271">
    <property type="entry name" value="KALLIKREIN-RELATED"/>
    <property type="match status" value="1"/>
</dbReference>
<dbReference type="Proteomes" id="UP000264820">
    <property type="component" value="Unplaced"/>
</dbReference>
<evidence type="ECO:0000256" key="1">
    <source>
        <dbReference type="ARBA" id="ARBA00009228"/>
    </source>
</evidence>
<dbReference type="FunFam" id="2.40.10.10:FF:000010">
    <property type="entry name" value="Kallikrein related peptidase 11"/>
    <property type="match status" value="1"/>
</dbReference>
<keyword evidence="5" id="KW-1015">Disulfide bond</keyword>
<keyword evidence="6" id="KW-0732">Signal</keyword>
<dbReference type="SUPFAM" id="SSF50494">
    <property type="entry name" value="Trypsin-like serine proteases"/>
    <property type="match status" value="1"/>
</dbReference>
<evidence type="ECO:0000259" key="7">
    <source>
        <dbReference type="PROSITE" id="PS50240"/>
    </source>
</evidence>
<feature type="domain" description="Peptidase S1" evidence="7">
    <location>
        <begin position="12"/>
        <end position="236"/>
    </location>
</feature>
<keyword evidence="9" id="KW-1185">Reference proteome</keyword>
<name>A0A3Q3D959_HIPCM</name>
<dbReference type="SMART" id="SM00020">
    <property type="entry name" value="Tryp_SPc"/>
    <property type="match status" value="1"/>
</dbReference>
<evidence type="ECO:0000256" key="2">
    <source>
        <dbReference type="ARBA" id="ARBA00022670"/>
    </source>
</evidence>
<dbReference type="PROSITE" id="PS50240">
    <property type="entry name" value="TRYPSIN_DOM"/>
    <property type="match status" value="1"/>
</dbReference>
<keyword evidence="4" id="KW-0720">Serine protease</keyword>
<dbReference type="Pfam" id="PF00089">
    <property type="entry name" value="Trypsin"/>
    <property type="match status" value="1"/>
</dbReference>
<sequence length="253" mass="27712">MEPLLLLLVLGLTGASLLEDNKLCPPHSRPWQVSLQSRRMRCSGALVDKWWLVTSAACAGTAINASLGEHDVTAEEGTEQHIPVAEVIRHSPYRSPLHSLALVRLAQPARLTQQVQPIGLPGRCPQPGESCSVSGWGSTVPNQYEDPKQLKCLTVPVVEDQICINTFPDYIFWSLGMVCAGGADATGCLYDKGAVLVCGGQLQGVQWFSHGCQNAEHPSVYTKLCKYNEWMRRVMDSHTPTTTTTRATTFKRP</sequence>
<dbReference type="CDD" id="cd00190">
    <property type="entry name" value="Tryp_SPc"/>
    <property type="match status" value="1"/>
</dbReference>
<dbReference type="GO" id="GO:0030141">
    <property type="term" value="C:secretory granule"/>
    <property type="evidence" value="ECO:0007669"/>
    <property type="project" value="TreeGrafter"/>
</dbReference>
<reference evidence="8" key="2">
    <citation type="submission" date="2025-09" db="UniProtKB">
        <authorList>
            <consortium name="Ensembl"/>
        </authorList>
    </citation>
    <scope>IDENTIFICATION</scope>
</reference>
<dbReference type="AlphaFoldDB" id="A0A3Q3D959"/>
<dbReference type="Ensembl" id="ENSHCOT00000003951.1">
    <property type="protein sequence ID" value="ENSHCOP00000006274.1"/>
    <property type="gene ID" value="ENSHCOG00000008047.1"/>
</dbReference>